<protein>
    <submittedName>
        <fullName evidence="2">Uncharacterized protein</fullName>
    </submittedName>
</protein>
<feature type="signal peptide" evidence="1">
    <location>
        <begin position="1"/>
        <end position="20"/>
    </location>
</feature>
<accession>A0A7S3Q983</accession>
<name>A0A7S3Q983_9STRA</name>
<evidence type="ECO:0000313" key="2">
    <source>
        <dbReference type="EMBL" id="CAE0469555.1"/>
    </source>
</evidence>
<dbReference type="AlphaFoldDB" id="A0A7S3Q983"/>
<sequence>MILRIISLLVISYMDVGADAFVVAFAPSASALHVVLPTTTRRTSSRMPIIQEVTTTTTMTSSTTTTTSTTLFMDPALMDPTLIAAAAAGIAGSAAGWASRSVEITDLQSQSETTNQQLLEIQSELKATKIEYQAKKGGYEEALYEMDAEFEGQTDEIQKVYEQKLEDTRVELRLDYKVKLARVREELYSENEMNLIQQEGTLRQGFLQEKLAYEVEFNSRSAEEVVKALDRQSELVTENQEIKTSLENVQRDLKEIMKLKRGLL</sequence>
<organism evidence="2">
    <name type="scientific">Chaetoceros debilis</name>
    <dbReference type="NCBI Taxonomy" id="122233"/>
    <lineage>
        <taxon>Eukaryota</taxon>
        <taxon>Sar</taxon>
        <taxon>Stramenopiles</taxon>
        <taxon>Ochrophyta</taxon>
        <taxon>Bacillariophyta</taxon>
        <taxon>Coscinodiscophyceae</taxon>
        <taxon>Chaetocerotophycidae</taxon>
        <taxon>Chaetocerotales</taxon>
        <taxon>Chaetocerotaceae</taxon>
        <taxon>Chaetoceros</taxon>
    </lineage>
</organism>
<keyword evidence="1" id="KW-0732">Signal</keyword>
<reference evidence="2" key="1">
    <citation type="submission" date="2021-01" db="EMBL/GenBank/DDBJ databases">
        <authorList>
            <person name="Corre E."/>
            <person name="Pelletier E."/>
            <person name="Niang G."/>
            <person name="Scheremetjew M."/>
            <person name="Finn R."/>
            <person name="Kale V."/>
            <person name="Holt S."/>
            <person name="Cochrane G."/>
            <person name="Meng A."/>
            <person name="Brown T."/>
            <person name="Cohen L."/>
        </authorList>
    </citation>
    <scope>NUCLEOTIDE SEQUENCE</scope>
    <source>
        <strain evidence="2">MM31A-1</strain>
    </source>
</reference>
<proteinExistence type="predicted"/>
<gene>
    <name evidence="2" type="ORF">CDEB00056_LOCUS14408</name>
</gene>
<feature type="chain" id="PRO_5031494622" evidence="1">
    <location>
        <begin position="21"/>
        <end position="264"/>
    </location>
</feature>
<evidence type="ECO:0000256" key="1">
    <source>
        <dbReference type="SAM" id="SignalP"/>
    </source>
</evidence>
<dbReference type="EMBL" id="HBIO01018736">
    <property type="protein sequence ID" value="CAE0469555.1"/>
    <property type="molecule type" value="Transcribed_RNA"/>
</dbReference>